<dbReference type="GO" id="GO:0008124">
    <property type="term" value="F:4-alpha-hydroxytetrahydrobiopterin dehydratase activity"/>
    <property type="evidence" value="ECO:0007669"/>
    <property type="project" value="UniProtKB-EC"/>
</dbReference>
<dbReference type="Gene3D" id="3.30.1360.20">
    <property type="entry name" value="Transcriptional coactivator/pterin dehydratase"/>
    <property type="match status" value="1"/>
</dbReference>
<name>A0A4U0SDF2_9ACTN</name>
<dbReference type="InterPro" id="IPR001533">
    <property type="entry name" value="Pterin_deHydtase"/>
</dbReference>
<dbReference type="Pfam" id="PF01329">
    <property type="entry name" value="Pterin_4a"/>
    <property type="match status" value="1"/>
</dbReference>
<dbReference type="RefSeq" id="WP_136727140.1">
    <property type="nucleotide sequence ID" value="NZ_SUMC01000035.1"/>
</dbReference>
<comment type="caution">
    <text evidence="6">The sequence shown here is derived from an EMBL/GenBank/DDBJ whole genome shotgun (WGS) entry which is preliminary data.</text>
</comment>
<comment type="catalytic activity">
    <reaction evidence="1">
        <text>(4aS,6R)-4a-hydroxy-L-erythro-5,6,7,8-tetrahydrobiopterin = (6R)-L-erythro-6,7-dihydrobiopterin + H2O</text>
        <dbReference type="Rhea" id="RHEA:11920"/>
        <dbReference type="ChEBI" id="CHEBI:15377"/>
        <dbReference type="ChEBI" id="CHEBI:15642"/>
        <dbReference type="ChEBI" id="CHEBI:43120"/>
        <dbReference type="EC" id="4.2.1.96"/>
    </reaction>
</comment>
<keyword evidence="7" id="KW-1185">Reference proteome</keyword>
<organism evidence="6 7">
    <name type="scientific">Actinacidiphila oryziradicis</name>
    <dbReference type="NCBI Taxonomy" id="2571141"/>
    <lineage>
        <taxon>Bacteria</taxon>
        <taxon>Bacillati</taxon>
        <taxon>Actinomycetota</taxon>
        <taxon>Actinomycetes</taxon>
        <taxon>Kitasatosporales</taxon>
        <taxon>Streptomycetaceae</taxon>
        <taxon>Actinacidiphila</taxon>
    </lineage>
</organism>
<dbReference type="GO" id="GO:0006729">
    <property type="term" value="P:tetrahydrobiopterin biosynthetic process"/>
    <property type="evidence" value="ECO:0007669"/>
    <property type="project" value="InterPro"/>
</dbReference>
<evidence type="ECO:0000256" key="2">
    <source>
        <dbReference type="ARBA" id="ARBA00006472"/>
    </source>
</evidence>
<accession>A0A4U0SDF2</accession>
<evidence type="ECO:0000313" key="7">
    <source>
        <dbReference type="Proteomes" id="UP000305778"/>
    </source>
</evidence>
<evidence type="ECO:0000313" key="6">
    <source>
        <dbReference type="EMBL" id="TKA06678.1"/>
    </source>
</evidence>
<dbReference type="EC" id="4.2.1.96" evidence="3"/>
<dbReference type="EMBL" id="SUMC01000035">
    <property type="protein sequence ID" value="TKA06678.1"/>
    <property type="molecule type" value="Genomic_DNA"/>
</dbReference>
<dbReference type="InterPro" id="IPR036428">
    <property type="entry name" value="PCD_sf"/>
</dbReference>
<evidence type="ECO:0000256" key="5">
    <source>
        <dbReference type="ARBA" id="ARBA00023239"/>
    </source>
</evidence>
<evidence type="ECO:0000256" key="3">
    <source>
        <dbReference type="ARBA" id="ARBA00013252"/>
    </source>
</evidence>
<protein>
    <recommendedName>
        <fullName evidence="4">Putative pterin-4-alpha-carbinolamine dehydratase</fullName>
        <ecNumber evidence="3">4.2.1.96</ecNumber>
    </recommendedName>
</protein>
<dbReference type="AlphaFoldDB" id="A0A4U0SDF2"/>
<comment type="similarity">
    <text evidence="2">Belongs to the pterin-4-alpha-carbinolamine dehydratase family.</text>
</comment>
<evidence type="ECO:0000256" key="1">
    <source>
        <dbReference type="ARBA" id="ARBA00001554"/>
    </source>
</evidence>
<keyword evidence="5" id="KW-0456">Lyase</keyword>
<dbReference type="Proteomes" id="UP000305778">
    <property type="component" value="Unassembled WGS sequence"/>
</dbReference>
<dbReference type="SUPFAM" id="SSF55248">
    <property type="entry name" value="PCD-like"/>
    <property type="match status" value="1"/>
</dbReference>
<proteinExistence type="inferred from homology"/>
<sequence length="107" mass="10959">MPATPLTDDQIAKALEGLPGWHVENGELTAAYKSGRADIVPFYAAVAAAEDEADHHARVTILYGTISFALNTHDAGGAITEKDTALASTIAALAAGHDATVTARSTG</sequence>
<evidence type="ECO:0000256" key="4">
    <source>
        <dbReference type="ARBA" id="ARBA00021735"/>
    </source>
</evidence>
<gene>
    <name evidence="6" type="ORF">FCI23_30315</name>
</gene>
<reference evidence="6 7" key="1">
    <citation type="submission" date="2019-04" db="EMBL/GenBank/DDBJ databases">
        <title>Streptomyces oryziradicis sp. nov., a novel actinomycete isolated from rhizosphere soil of rice (Oryza sativa L.).</title>
        <authorList>
            <person name="Li C."/>
        </authorList>
    </citation>
    <scope>NUCLEOTIDE SEQUENCE [LARGE SCALE GENOMIC DNA]</scope>
    <source>
        <strain evidence="6 7">NEAU-C40</strain>
    </source>
</reference>
<dbReference type="OrthoDB" id="15077at2"/>